<dbReference type="AlphaFoldDB" id="A0A7I8KB85"/>
<dbReference type="PROSITE" id="PS51375">
    <property type="entry name" value="PPR"/>
    <property type="match status" value="4"/>
</dbReference>
<dbReference type="InterPro" id="IPR011990">
    <property type="entry name" value="TPR-like_helical_dom_sf"/>
</dbReference>
<protein>
    <submittedName>
        <fullName evidence="5">Uncharacterized protein</fullName>
    </submittedName>
</protein>
<dbReference type="OrthoDB" id="185373at2759"/>
<accession>A0A7I8KB85</accession>
<organism evidence="5 6">
    <name type="scientific">Spirodela intermedia</name>
    <name type="common">Intermediate duckweed</name>
    <dbReference type="NCBI Taxonomy" id="51605"/>
    <lineage>
        <taxon>Eukaryota</taxon>
        <taxon>Viridiplantae</taxon>
        <taxon>Streptophyta</taxon>
        <taxon>Embryophyta</taxon>
        <taxon>Tracheophyta</taxon>
        <taxon>Spermatophyta</taxon>
        <taxon>Magnoliopsida</taxon>
        <taxon>Liliopsida</taxon>
        <taxon>Araceae</taxon>
        <taxon>Lemnoideae</taxon>
        <taxon>Spirodela</taxon>
    </lineage>
</organism>
<feature type="repeat" description="PPR" evidence="3">
    <location>
        <begin position="223"/>
        <end position="257"/>
    </location>
</feature>
<sequence length="417" mass="46010">MASSSSTLSRLFRCSRARHANRSVAAVGSRKPRPVPSPNPMRRPDQGVEEVVGDLFNERDLHRLVSRFKEASACRRFRSKHRVYEVAVQRLAAAGRHDGVEEILEDQKRYGEDIAREGFAARVIGLYGKAGMAAAAEETFRQLPSLGCCRTALSFNALLSACSAAADPERIDELFRSIPAECPGIAPDKVSYNILIKSMCRRSDLDGAMCLLEMMEERGAEPNLITFNTLLDGFYSHGRFSDAEKIWELMAQKKCQPDVKSFNAKLRGLVLGSRTTEAAEIVERLPGMGLRPDTFTFNSLIKGHCEAGNLDDARKVFENLTKNGCRPNRETFETMVPRLCQAGELDLALSMCKESISRKCCVTAEILQEVADSLSACSRADDAEKLVKLSWLKNYDEMSVRMPSPSAAAAVATPESA</sequence>
<dbReference type="PANTHER" id="PTHR47936:SF5">
    <property type="entry name" value="PENTACOTRIPEPTIDE-REPEAT REGION OF PRORP DOMAIN-CONTAINING PROTEIN"/>
    <property type="match status" value="1"/>
</dbReference>
<evidence type="ECO:0000256" key="4">
    <source>
        <dbReference type="SAM" id="MobiDB-lite"/>
    </source>
</evidence>
<keyword evidence="2" id="KW-0677">Repeat</keyword>
<dbReference type="Pfam" id="PF01535">
    <property type="entry name" value="PPR"/>
    <property type="match status" value="1"/>
</dbReference>
<evidence type="ECO:0000313" key="5">
    <source>
        <dbReference type="EMBL" id="CAA7394474.1"/>
    </source>
</evidence>
<name>A0A7I8KB85_SPIIN</name>
<evidence type="ECO:0000256" key="2">
    <source>
        <dbReference type="ARBA" id="ARBA00022737"/>
    </source>
</evidence>
<dbReference type="EMBL" id="LR746267">
    <property type="protein sequence ID" value="CAA7394474.1"/>
    <property type="molecule type" value="Genomic_DNA"/>
</dbReference>
<proteinExistence type="inferred from homology"/>
<feature type="repeat" description="PPR" evidence="3">
    <location>
        <begin position="293"/>
        <end position="327"/>
    </location>
</feature>
<feature type="region of interest" description="Disordered" evidence="4">
    <location>
        <begin position="22"/>
        <end position="45"/>
    </location>
</feature>
<evidence type="ECO:0000313" key="6">
    <source>
        <dbReference type="Proteomes" id="UP000663760"/>
    </source>
</evidence>
<evidence type="ECO:0000256" key="1">
    <source>
        <dbReference type="ARBA" id="ARBA00007626"/>
    </source>
</evidence>
<feature type="repeat" description="PPR" evidence="3">
    <location>
        <begin position="188"/>
        <end position="222"/>
    </location>
</feature>
<dbReference type="Pfam" id="PF13041">
    <property type="entry name" value="PPR_2"/>
    <property type="match status" value="2"/>
</dbReference>
<dbReference type="GO" id="GO:0031930">
    <property type="term" value="P:mitochondria-nucleus signaling pathway"/>
    <property type="evidence" value="ECO:0007669"/>
    <property type="project" value="TreeGrafter"/>
</dbReference>
<dbReference type="GO" id="GO:0009507">
    <property type="term" value="C:chloroplast"/>
    <property type="evidence" value="ECO:0007669"/>
    <property type="project" value="TreeGrafter"/>
</dbReference>
<dbReference type="InterPro" id="IPR002885">
    <property type="entry name" value="PPR_rpt"/>
</dbReference>
<evidence type="ECO:0000256" key="3">
    <source>
        <dbReference type="PROSITE-ProRule" id="PRU00708"/>
    </source>
</evidence>
<feature type="repeat" description="PPR" evidence="3">
    <location>
        <begin position="258"/>
        <end position="292"/>
    </location>
</feature>
<dbReference type="NCBIfam" id="TIGR00756">
    <property type="entry name" value="PPR"/>
    <property type="match status" value="3"/>
</dbReference>
<gene>
    <name evidence="5" type="ORF">SI8410_04005135</name>
</gene>
<keyword evidence="6" id="KW-1185">Reference proteome</keyword>
<reference evidence="5" key="1">
    <citation type="submission" date="2020-02" db="EMBL/GenBank/DDBJ databases">
        <authorList>
            <person name="Scholz U."/>
            <person name="Mascher M."/>
            <person name="Fiebig A."/>
        </authorList>
    </citation>
    <scope>NUCLEOTIDE SEQUENCE</scope>
</reference>
<comment type="similarity">
    <text evidence="1">Belongs to the PPR family. P subfamily.</text>
</comment>
<dbReference type="Proteomes" id="UP000663760">
    <property type="component" value="Chromosome 4"/>
</dbReference>
<dbReference type="Gene3D" id="1.25.40.10">
    <property type="entry name" value="Tetratricopeptide repeat domain"/>
    <property type="match status" value="2"/>
</dbReference>
<dbReference type="PANTHER" id="PTHR47936">
    <property type="entry name" value="PPR_LONG DOMAIN-CONTAINING PROTEIN"/>
    <property type="match status" value="1"/>
</dbReference>
<dbReference type="GO" id="GO:0010019">
    <property type="term" value="P:chloroplast-nucleus signaling pathway"/>
    <property type="evidence" value="ECO:0007669"/>
    <property type="project" value="TreeGrafter"/>
</dbReference>